<feature type="domain" description="VOC" evidence="2">
    <location>
        <begin position="3"/>
        <end position="122"/>
    </location>
</feature>
<dbReference type="EMBL" id="VOBR01000034">
    <property type="protein sequence ID" value="TWP46243.1"/>
    <property type="molecule type" value="Genomic_DNA"/>
</dbReference>
<dbReference type="RefSeq" id="WP_146358790.1">
    <property type="nucleotide sequence ID" value="NZ_VOBR01000034.1"/>
</dbReference>
<dbReference type="InterPro" id="IPR004360">
    <property type="entry name" value="Glyas_Fos-R_dOase_dom"/>
</dbReference>
<dbReference type="Pfam" id="PF00903">
    <property type="entry name" value="Glyoxalase"/>
    <property type="match status" value="1"/>
</dbReference>
<gene>
    <name evidence="3" type="ORF">FKR81_36500</name>
</gene>
<dbReference type="Gene3D" id="3.10.180.10">
    <property type="entry name" value="2,3-Dihydroxybiphenyl 1,2-Dioxygenase, domain 1"/>
    <property type="match status" value="1"/>
</dbReference>
<protein>
    <submittedName>
        <fullName evidence="3">VOC family protein</fullName>
    </submittedName>
</protein>
<evidence type="ECO:0000256" key="1">
    <source>
        <dbReference type="SAM" id="MobiDB-lite"/>
    </source>
</evidence>
<keyword evidence="4" id="KW-1185">Reference proteome</keyword>
<accession>A0A563EHT3</accession>
<reference evidence="3 4" key="1">
    <citation type="submission" date="2019-07" db="EMBL/GenBank/DDBJ databases">
        <title>Lentzea xizangensis sp. nov., isolated from Qinghai-Tibetan Plateau Soils.</title>
        <authorList>
            <person name="Huang J."/>
        </authorList>
    </citation>
    <scope>NUCLEOTIDE SEQUENCE [LARGE SCALE GENOMIC DNA]</scope>
    <source>
        <strain evidence="3 4">FXJ1.1311</strain>
    </source>
</reference>
<dbReference type="PANTHER" id="PTHR33993">
    <property type="entry name" value="GLYOXALASE-RELATED"/>
    <property type="match status" value="1"/>
</dbReference>
<dbReference type="SUPFAM" id="SSF54593">
    <property type="entry name" value="Glyoxalase/Bleomycin resistance protein/Dihydroxybiphenyl dioxygenase"/>
    <property type="match status" value="1"/>
</dbReference>
<dbReference type="InterPro" id="IPR029068">
    <property type="entry name" value="Glyas_Bleomycin-R_OHBP_Dase"/>
</dbReference>
<feature type="region of interest" description="Disordered" evidence="1">
    <location>
        <begin position="43"/>
        <end position="68"/>
    </location>
</feature>
<proteinExistence type="predicted"/>
<dbReference type="PROSITE" id="PS51819">
    <property type="entry name" value="VOC"/>
    <property type="match status" value="1"/>
</dbReference>
<comment type="caution">
    <text evidence="3">The sequence shown here is derived from an EMBL/GenBank/DDBJ whole genome shotgun (WGS) entry which is preliminary data.</text>
</comment>
<dbReference type="AlphaFoldDB" id="A0A563EHT3"/>
<organism evidence="3 4">
    <name type="scientific">Lentzea tibetensis</name>
    <dbReference type="NCBI Taxonomy" id="2591470"/>
    <lineage>
        <taxon>Bacteria</taxon>
        <taxon>Bacillati</taxon>
        <taxon>Actinomycetota</taxon>
        <taxon>Actinomycetes</taxon>
        <taxon>Pseudonocardiales</taxon>
        <taxon>Pseudonocardiaceae</taxon>
        <taxon>Lentzea</taxon>
    </lineage>
</organism>
<dbReference type="OrthoDB" id="9793039at2"/>
<dbReference type="InterPro" id="IPR037523">
    <property type="entry name" value="VOC_core"/>
</dbReference>
<evidence type="ECO:0000259" key="2">
    <source>
        <dbReference type="PROSITE" id="PS51819"/>
    </source>
</evidence>
<evidence type="ECO:0000313" key="4">
    <source>
        <dbReference type="Proteomes" id="UP000316639"/>
    </source>
</evidence>
<evidence type="ECO:0000313" key="3">
    <source>
        <dbReference type="EMBL" id="TWP46243.1"/>
    </source>
</evidence>
<dbReference type="InterPro" id="IPR052164">
    <property type="entry name" value="Anthracycline_SecMetBiosynth"/>
</dbReference>
<name>A0A563EHT3_9PSEU</name>
<sequence length="128" mass="13687">MPRPVHFEIHAADPERARTFYESVFGWKFEQWGDQPYWLVTTGDDGPGVDGGMVPRRGPEPAPDAPVNGWVMTTGVTDIAATDAAIAEAGGTVALPVTDMPGVGKVGYYKDTEGNIFGVIQPPADKMP</sequence>
<dbReference type="Proteomes" id="UP000316639">
    <property type="component" value="Unassembled WGS sequence"/>
</dbReference>